<feature type="binding site" evidence="3">
    <location>
        <position position="103"/>
    </location>
    <ligand>
        <name>Mn(2+)</name>
        <dbReference type="ChEBI" id="CHEBI:29035"/>
        <label>2</label>
    </ligand>
</feature>
<dbReference type="PANTHER" id="PTHR11014:SF63">
    <property type="entry name" value="METALLOPEPTIDASE, PUTATIVE (AFU_ORTHOLOGUE AFUA_6G09600)-RELATED"/>
    <property type="match status" value="1"/>
</dbReference>
<keyword evidence="6" id="KW-1185">Reference proteome</keyword>
<evidence type="ECO:0000313" key="5">
    <source>
        <dbReference type="EMBL" id="OMJ88061.1"/>
    </source>
</evidence>
<keyword evidence="3" id="KW-0464">Manganese</keyword>
<gene>
    <name evidence="5" type="ORF">SteCoe_10043</name>
</gene>
<dbReference type="SUPFAM" id="SSF55031">
    <property type="entry name" value="Bacterial exopeptidase dimerisation domain"/>
    <property type="match status" value="1"/>
</dbReference>
<sequence length="387" mass="43116">MEKFNIHPEVQELFEEMVGLRRTIHMYPEINFDLPITSKLVSDYLTSLNLEVHTEVGQSGVVGVINNSTGPCILLRADMDCLPIEEANNVPYKSKIPGKMHACGHDSHIAMLLTAAKVLSRHKDHLKGSVKFLFQPAEEGGHGAREMINDPKYPVLDTEPLVDQVYGIHISNHGKLGDYLFPDKYVSCFTDFFDIVINGKGGHMSADTNNPVTIGADLILQLQTIMSRNVSNKDRAVISVTSFNAGEANNAVPAICKLKGTVRTFEKNVRDLIFDRITAICKGIEIEQNCKIDFKIIELYYPIENNSECNEKALKVLRKIAPEATRDSVSPMIGEDFSYLTNRKPGSFFMLSTGCENSIHSPSFDIDERAMMIGASFFVELILDLLV</sequence>
<organism evidence="5 6">
    <name type="scientific">Stentor coeruleus</name>
    <dbReference type="NCBI Taxonomy" id="5963"/>
    <lineage>
        <taxon>Eukaryota</taxon>
        <taxon>Sar</taxon>
        <taxon>Alveolata</taxon>
        <taxon>Ciliophora</taxon>
        <taxon>Postciliodesmatophora</taxon>
        <taxon>Heterotrichea</taxon>
        <taxon>Heterotrichida</taxon>
        <taxon>Stentoridae</taxon>
        <taxon>Stentor</taxon>
    </lineage>
</organism>
<reference evidence="5 6" key="1">
    <citation type="submission" date="2016-11" db="EMBL/GenBank/DDBJ databases">
        <title>The macronuclear genome of Stentor coeruleus: a giant cell with tiny introns.</title>
        <authorList>
            <person name="Slabodnick M."/>
            <person name="Ruby J.G."/>
            <person name="Reiff S.B."/>
            <person name="Swart E.C."/>
            <person name="Gosai S."/>
            <person name="Prabakaran S."/>
            <person name="Witkowska E."/>
            <person name="Larue G.E."/>
            <person name="Fisher S."/>
            <person name="Freeman R.M."/>
            <person name="Gunawardena J."/>
            <person name="Chu W."/>
            <person name="Stover N.A."/>
            <person name="Gregory B.D."/>
            <person name="Nowacki M."/>
            <person name="Derisi J."/>
            <person name="Roy S.W."/>
            <person name="Marshall W.F."/>
            <person name="Sood P."/>
        </authorList>
    </citation>
    <scope>NUCLEOTIDE SEQUENCE [LARGE SCALE GENOMIC DNA]</scope>
    <source>
        <strain evidence="5">WM001</strain>
    </source>
</reference>
<evidence type="ECO:0000256" key="3">
    <source>
        <dbReference type="PIRSR" id="PIRSR005962-1"/>
    </source>
</evidence>
<keyword evidence="3" id="KW-0479">Metal-binding</keyword>
<dbReference type="InterPro" id="IPR017439">
    <property type="entry name" value="Amidohydrolase"/>
</dbReference>
<comment type="caution">
    <text evidence="5">The sequence shown here is derived from an EMBL/GenBank/DDBJ whole genome shotgun (WGS) entry which is preliminary data.</text>
</comment>
<comment type="cofactor">
    <cofactor evidence="3">
        <name>Mn(2+)</name>
        <dbReference type="ChEBI" id="CHEBI:29035"/>
    </cofactor>
    <text evidence="3">The Mn(2+) ion enhances activity.</text>
</comment>
<dbReference type="GO" id="GO:0046872">
    <property type="term" value="F:metal ion binding"/>
    <property type="evidence" value="ECO:0007669"/>
    <property type="project" value="UniProtKB-KW"/>
</dbReference>
<keyword evidence="2" id="KW-0378">Hydrolase</keyword>
<dbReference type="Pfam" id="PF07687">
    <property type="entry name" value="M20_dimer"/>
    <property type="match status" value="1"/>
</dbReference>
<dbReference type="Pfam" id="PF01546">
    <property type="entry name" value="Peptidase_M20"/>
    <property type="match status" value="1"/>
</dbReference>
<feature type="binding site" evidence="3">
    <location>
        <position position="139"/>
    </location>
    <ligand>
        <name>Mn(2+)</name>
        <dbReference type="ChEBI" id="CHEBI:29035"/>
        <label>2</label>
    </ligand>
</feature>
<evidence type="ECO:0000313" key="6">
    <source>
        <dbReference type="Proteomes" id="UP000187209"/>
    </source>
</evidence>
<comment type="similarity">
    <text evidence="1">Belongs to the peptidase M20 family.</text>
</comment>
<dbReference type="Gene3D" id="3.40.630.10">
    <property type="entry name" value="Zn peptidases"/>
    <property type="match status" value="1"/>
</dbReference>
<proteinExistence type="inferred from homology"/>
<feature type="binding site" evidence="3">
    <location>
        <position position="360"/>
    </location>
    <ligand>
        <name>Mn(2+)</name>
        <dbReference type="ChEBI" id="CHEBI:29035"/>
        <label>2</label>
    </ligand>
</feature>
<name>A0A1R2CGB1_9CILI</name>
<dbReference type="GO" id="GO:0016787">
    <property type="term" value="F:hydrolase activity"/>
    <property type="evidence" value="ECO:0007669"/>
    <property type="project" value="UniProtKB-KW"/>
</dbReference>
<dbReference type="NCBIfam" id="TIGR01891">
    <property type="entry name" value="amidohydrolases"/>
    <property type="match status" value="1"/>
</dbReference>
<dbReference type="CDD" id="cd03886">
    <property type="entry name" value="M20_Acy1"/>
    <property type="match status" value="1"/>
</dbReference>
<dbReference type="PANTHER" id="PTHR11014">
    <property type="entry name" value="PEPTIDASE M20 FAMILY MEMBER"/>
    <property type="match status" value="1"/>
</dbReference>
<evidence type="ECO:0000259" key="4">
    <source>
        <dbReference type="Pfam" id="PF07687"/>
    </source>
</evidence>
<dbReference type="Proteomes" id="UP000187209">
    <property type="component" value="Unassembled WGS sequence"/>
</dbReference>
<dbReference type="PIRSF" id="PIRSF005962">
    <property type="entry name" value="Pept_M20D_amidohydro"/>
    <property type="match status" value="1"/>
</dbReference>
<dbReference type="SUPFAM" id="SSF53187">
    <property type="entry name" value="Zn-dependent exopeptidases"/>
    <property type="match status" value="1"/>
</dbReference>
<dbReference type="Gene3D" id="3.30.70.360">
    <property type="match status" value="1"/>
</dbReference>
<dbReference type="AlphaFoldDB" id="A0A1R2CGB1"/>
<feature type="domain" description="Peptidase M20 dimerisation" evidence="4">
    <location>
        <begin position="193"/>
        <end position="282"/>
    </location>
</feature>
<dbReference type="EMBL" id="MPUH01000160">
    <property type="protein sequence ID" value="OMJ88061.1"/>
    <property type="molecule type" value="Genomic_DNA"/>
</dbReference>
<dbReference type="InterPro" id="IPR011650">
    <property type="entry name" value="Peptidase_M20_dimer"/>
</dbReference>
<evidence type="ECO:0000256" key="2">
    <source>
        <dbReference type="ARBA" id="ARBA00022801"/>
    </source>
</evidence>
<protein>
    <recommendedName>
        <fullName evidence="4">Peptidase M20 dimerisation domain-containing protein</fullName>
    </recommendedName>
</protein>
<evidence type="ECO:0000256" key="1">
    <source>
        <dbReference type="ARBA" id="ARBA00006153"/>
    </source>
</evidence>
<dbReference type="InterPro" id="IPR036264">
    <property type="entry name" value="Bact_exopeptidase_dim_dom"/>
</dbReference>
<dbReference type="FunFam" id="3.30.70.360:FF:000001">
    <property type="entry name" value="N-acetyldiaminopimelate deacetylase"/>
    <property type="match status" value="1"/>
</dbReference>
<feature type="binding site" evidence="3">
    <location>
        <position position="105"/>
    </location>
    <ligand>
        <name>Mn(2+)</name>
        <dbReference type="ChEBI" id="CHEBI:29035"/>
        <label>2</label>
    </ligand>
</feature>
<feature type="binding site" evidence="3">
    <location>
        <position position="169"/>
    </location>
    <ligand>
        <name>Mn(2+)</name>
        <dbReference type="ChEBI" id="CHEBI:29035"/>
        <label>2</label>
    </ligand>
</feature>
<accession>A0A1R2CGB1</accession>
<dbReference type="OrthoDB" id="6119954at2759"/>
<dbReference type="InterPro" id="IPR002933">
    <property type="entry name" value="Peptidase_M20"/>
</dbReference>